<evidence type="ECO:0008006" key="3">
    <source>
        <dbReference type="Google" id="ProtNLM"/>
    </source>
</evidence>
<evidence type="ECO:0000313" key="2">
    <source>
        <dbReference type="Proteomes" id="UP001157034"/>
    </source>
</evidence>
<protein>
    <recommendedName>
        <fullName evidence="3">DUF2256 domain-containing protein</fullName>
    </recommendedName>
</protein>
<organism evidence="1 2">
    <name type="scientific">Pseudolysinimonas kribbensis</name>
    <dbReference type="NCBI Taxonomy" id="433641"/>
    <lineage>
        <taxon>Bacteria</taxon>
        <taxon>Bacillati</taxon>
        <taxon>Actinomycetota</taxon>
        <taxon>Actinomycetes</taxon>
        <taxon>Micrococcales</taxon>
        <taxon>Microbacteriaceae</taxon>
        <taxon>Pseudolysinimonas</taxon>
    </lineage>
</organism>
<accession>A0ABQ6K4R0</accession>
<dbReference type="Proteomes" id="UP001157034">
    <property type="component" value="Unassembled WGS sequence"/>
</dbReference>
<name>A0ABQ6K4R0_9MICO</name>
<dbReference type="EMBL" id="BSVB01000001">
    <property type="protein sequence ID" value="GMA94533.1"/>
    <property type="molecule type" value="Genomic_DNA"/>
</dbReference>
<evidence type="ECO:0000313" key="1">
    <source>
        <dbReference type="EMBL" id="GMA94533.1"/>
    </source>
</evidence>
<comment type="caution">
    <text evidence="1">The sequence shown here is derived from an EMBL/GenBank/DDBJ whole genome shotgun (WGS) entry which is preliminary data.</text>
</comment>
<reference evidence="2" key="1">
    <citation type="journal article" date="2019" name="Int. J. Syst. Evol. Microbiol.">
        <title>The Global Catalogue of Microorganisms (GCM) 10K type strain sequencing project: providing services to taxonomists for standard genome sequencing and annotation.</title>
        <authorList>
            <consortium name="The Broad Institute Genomics Platform"/>
            <consortium name="The Broad Institute Genome Sequencing Center for Infectious Disease"/>
            <person name="Wu L."/>
            <person name="Ma J."/>
        </authorList>
    </citation>
    <scope>NUCLEOTIDE SEQUENCE [LARGE SCALE GENOMIC DNA]</scope>
    <source>
        <strain evidence="2">NBRC 108894</strain>
    </source>
</reference>
<sequence>MVALMAHPLTSVCGSKCGNVATWREPKRPTGGDARRLRSRAVCGKRLHPGARVSEARPERAPE</sequence>
<keyword evidence="2" id="KW-1185">Reference proteome</keyword>
<gene>
    <name evidence="1" type="ORF">GCM10025881_13570</name>
</gene>
<proteinExistence type="predicted"/>